<gene>
    <name evidence="2" type="ORF">DB895_01205</name>
</gene>
<reference evidence="2 3" key="1">
    <citation type="submission" date="2018-04" db="EMBL/GenBank/DDBJ databases">
        <title>Flavobacterium sp. nov., isolated from glacier ice.</title>
        <authorList>
            <person name="Liu Q."/>
            <person name="Xin Y.-H."/>
        </authorList>
    </citation>
    <scope>NUCLEOTIDE SEQUENCE [LARGE SCALE GENOMIC DNA]</scope>
    <source>
        <strain evidence="2 3">RB1R5</strain>
    </source>
</reference>
<feature type="transmembrane region" description="Helical" evidence="1">
    <location>
        <begin position="6"/>
        <end position="29"/>
    </location>
</feature>
<protein>
    <recommendedName>
        <fullName evidence="4">DUF1761 domain-containing protein</fullName>
    </recommendedName>
</protein>
<proteinExistence type="predicted"/>
<dbReference type="OrthoDB" id="1437499at2"/>
<sequence length="126" mass="13903">MNAKKFLISGIVGGIVDFILGGLFYQTLFPNIYHPNKDMKVEFIALGCLTFGLFVSYIFVKWANITTFKTGLFGGAVIGFFYGLSMDFFMYSGMPMNFQNFVTDVLINVIMGSFVGAAISLVNGKL</sequence>
<feature type="transmembrane region" description="Helical" evidence="1">
    <location>
        <begin position="41"/>
        <end position="60"/>
    </location>
</feature>
<accession>A0A2U1JQA6</accession>
<organism evidence="2 3">
    <name type="scientific">Flavobacterium psychrotolerans</name>
    <dbReference type="NCBI Taxonomy" id="2169410"/>
    <lineage>
        <taxon>Bacteria</taxon>
        <taxon>Pseudomonadati</taxon>
        <taxon>Bacteroidota</taxon>
        <taxon>Flavobacteriia</taxon>
        <taxon>Flavobacteriales</taxon>
        <taxon>Flavobacteriaceae</taxon>
        <taxon>Flavobacterium</taxon>
    </lineage>
</organism>
<name>A0A2U1JQA6_9FLAO</name>
<keyword evidence="1" id="KW-1133">Transmembrane helix</keyword>
<evidence type="ECO:0008006" key="4">
    <source>
        <dbReference type="Google" id="ProtNLM"/>
    </source>
</evidence>
<evidence type="ECO:0000313" key="3">
    <source>
        <dbReference type="Proteomes" id="UP000245449"/>
    </source>
</evidence>
<evidence type="ECO:0000313" key="2">
    <source>
        <dbReference type="EMBL" id="PWA07366.1"/>
    </source>
</evidence>
<dbReference type="Proteomes" id="UP000245449">
    <property type="component" value="Unassembled WGS sequence"/>
</dbReference>
<evidence type="ECO:0000256" key="1">
    <source>
        <dbReference type="SAM" id="Phobius"/>
    </source>
</evidence>
<feature type="transmembrane region" description="Helical" evidence="1">
    <location>
        <begin position="101"/>
        <end position="122"/>
    </location>
</feature>
<dbReference type="EMBL" id="QCZI01000001">
    <property type="protein sequence ID" value="PWA07366.1"/>
    <property type="molecule type" value="Genomic_DNA"/>
</dbReference>
<keyword evidence="1" id="KW-0812">Transmembrane</keyword>
<keyword evidence="3" id="KW-1185">Reference proteome</keyword>
<feature type="transmembrane region" description="Helical" evidence="1">
    <location>
        <begin position="72"/>
        <end position="89"/>
    </location>
</feature>
<comment type="caution">
    <text evidence="2">The sequence shown here is derived from an EMBL/GenBank/DDBJ whole genome shotgun (WGS) entry which is preliminary data.</text>
</comment>
<keyword evidence="1" id="KW-0472">Membrane</keyword>
<dbReference type="RefSeq" id="WP_116723512.1">
    <property type="nucleotide sequence ID" value="NZ_QCZI01000001.1"/>
</dbReference>
<dbReference type="AlphaFoldDB" id="A0A2U1JQA6"/>